<keyword evidence="1" id="KW-0343">GTPase activation</keyword>
<dbReference type="EMBL" id="JBHFFA010000003">
    <property type="protein sequence ID" value="KAL2632675.1"/>
    <property type="molecule type" value="Genomic_DNA"/>
</dbReference>
<dbReference type="InterPro" id="IPR027038">
    <property type="entry name" value="RanGap"/>
</dbReference>
<name>A0ABD1YPH3_9MARC</name>
<dbReference type="PANTHER" id="PTHR24113:SF12">
    <property type="entry name" value="RAN GTPASE-ACTIVATING PROTEIN 1"/>
    <property type="match status" value="1"/>
</dbReference>
<dbReference type="SUPFAM" id="SSF52047">
    <property type="entry name" value="RNI-like"/>
    <property type="match status" value="1"/>
</dbReference>
<reference evidence="4 5" key="1">
    <citation type="submission" date="2024-09" db="EMBL/GenBank/DDBJ databases">
        <title>Chromosome-scale assembly of Riccia fluitans.</title>
        <authorList>
            <person name="Paukszto L."/>
            <person name="Sawicki J."/>
            <person name="Karawczyk K."/>
            <person name="Piernik-Szablinska J."/>
            <person name="Szczecinska M."/>
            <person name="Mazdziarz M."/>
        </authorList>
    </citation>
    <scope>NUCLEOTIDE SEQUENCE [LARGE SCALE GENOMIC DNA]</scope>
    <source>
        <strain evidence="4">Rf_01</strain>
        <tissue evidence="4">Aerial parts of the thallus</tissue>
    </source>
</reference>
<proteinExistence type="predicted"/>
<dbReference type="SMART" id="SM00368">
    <property type="entry name" value="LRR_RI"/>
    <property type="match status" value="6"/>
</dbReference>
<dbReference type="Proteomes" id="UP001605036">
    <property type="component" value="Unassembled WGS sequence"/>
</dbReference>
<dbReference type="AlphaFoldDB" id="A0ABD1YPH3"/>
<dbReference type="PANTHER" id="PTHR24113">
    <property type="entry name" value="RAN GTPASE-ACTIVATING PROTEIN 1"/>
    <property type="match status" value="1"/>
</dbReference>
<keyword evidence="2" id="KW-0433">Leucine-rich repeat</keyword>
<evidence type="ECO:0000256" key="1">
    <source>
        <dbReference type="ARBA" id="ARBA00022468"/>
    </source>
</evidence>
<dbReference type="InterPro" id="IPR001611">
    <property type="entry name" value="Leu-rich_rpt"/>
</dbReference>
<protein>
    <submittedName>
        <fullName evidence="4">Uncharacterized protein</fullName>
    </submittedName>
</protein>
<accession>A0ABD1YPH3</accession>
<dbReference type="GO" id="GO:0005096">
    <property type="term" value="F:GTPase activator activity"/>
    <property type="evidence" value="ECO:0007669"/>
    <property type="project" value="UniProtKB-KW"/>
</dbReference>
<evidence type="ECO:0000313" key="5">
    <source>
        <dbReference type="Proteomes" id="UP001605036"/>
    </source>
</evidence>
<evidence type="ECO:0000256" key="3">
    <source>
        <dbReference type="ARBA" id="ARBA00022737"/>
    </source>
</evidence>
<gene>
    <name evidence="4" type="ORF">R1flu_004154</name>
</gene>
<evidence type="ECO:0000313" key="4">
    <source>
        <dbReference type="EMBL" id="KAL2632675.1"/>
    </source>
</evidence>
<organism evidence="4 5">
    <name type="scientific">Riccia fluitans</name>
    <dbReference type="NCBI Taxonomy" id="41844"/>
    <lineage>
        <taxon>Eukaryota</taxon>
        <taxon>Viridiplantae</taxon>
        <taxon>Streptophyta</taxon>
        <taxon>Embryophyta</taxon>
        <taxon>Marchantiophyta</taxon>
        <taxon>Marchantiopsida</taxon>
        <taxon>Marchantiidae</taxon>
        <taxon>Marchantiales</taxon>
        <taxon>Ricciaceae</taxon>
        <taxon>Riccia</taxon>
    </lineage>
</organism>
<dbReference type="InterPro" id="IPR032675">
    <property type="entry name" value="LRR_dom_sf"/>
</dbReference>
<keyword evidence="3" id="KW-0677">Repeat</keyword>
<evidence type="ECO:0000256" key="2">
    <source>
        <dbReference type="ARBA" id="ARBA00022614"/>
    </source>
</evidence>
<keyword evidence="5" id="KW-1185">Reference proteome</keyword>
<dbReference type="Gene3D" id="3.80.10.10">
    <property type="entry name" value="Ribonuclease Inhibitor"/>
    <property type="match status" value="2"/>
</dbReference>
<sequence>MSSSSIHHFAVPASVPTMSGSPSTPIRSPSKPITDVTELLKKLDVTATIAKAKATQEKYRIRMVKELENNSSITISGIGDTAMTALCKAFHQRPLPRLEKLLLLYNRLTQKSMWDFARAVGTGNLSSLKVLNLTMNLGFGDPGAKALAKAIESGKLRSLEELIIMNDNIGEQGLIAISDALERGNVSSLRLLRIGNNVADSYLFHNQGAKALAAAVRSNSLPHLEDLLFRGVAGEEGIIHLLKALETSNVGAFQQLDLRVCDLGVRGTKALADMLKAPQFSTLTVLDIQNNVSMGDDGVIELSAALRSGNLKNLKVLYLDNVSMSSRGLLALASLLEEGHLPGLQELFAGASEYTETSAKALVKAYQENKSLVARIMVDWPSTSWGNQVEVLRERNIKLLTSSTDAESTKLGTQSEASSA</sequence>
<dbReference type="Pfam" id="PF13516">
    <property type="entry name" value="LRR_6"/>
    <property type="match status" value="2"/>
</dbReference>
<comment type="caution">
    <text evidence="4">The sequence shown here is derived from an EMBL/GenBank/DDBJ whole genome shotgun (WGS) entry which is preliminary data.</text>
</comment>